<comment type="caution">
    <text evidence="13">The sequence shown here is derived from an EMBL/GenBank/DDBJ whole genome shotgun (WGS) entry which is preliminary data.</text>
</comment>
<proteinExistence type="inferred from homology"/>
<comment type="catalytic activity">
    <reaction evidence="12">
        <text>oxaloacetate + H(+) = pyruvate + CO2</text>
        <dbReference type="Rhea" id="RHEA:15641"/>
        <dbReference type="ChEBI" id="CHEBI:15361"/>
        <dbReference type="ChEBI" id="CHEBI:15378"/>
        <dbReference type="ChEBI" id="CHEBI:16452"/>
        <dbReference type="ChEBI" id="CHEBI:16526"/>
        <dbReference type="EC" id="4.1.1.112"/>
    </reaction>
</comment>
<evidence type="ECO:0000256" key="3">
    <source>
        <dbReference type="ARBA" id="ARBA00008621"/>
    </source>
</evidence>
<accession>A0ABN2R5U5</accession>
<dbReference type="EC" id="4.1.1.112" evidence="6"/>
<dbReference type="SUPFAM" id="SSF89562">
    <property type="entry name" value="RraA-like"/>
    <property type="match status" value="1"/>
</dbReference>
<dbReference type="InterPro" id="IPR005493">
    <property type="entry name" value="RraA/RraA-like"/>
</dbReference>
<reference evidence="13 14" key="1">
    <citation type="journal article" date="2019" name="Int. J. Syst. Evol. Microbiol.">
        <title>The Global Catalogue of Microorganisms (GCM) 10K type strain sequencing project: providing services to taxonomists for standard genome sequencing and annotation.</title>
        <authorList>
            <consortium name="The Broad Institute Genomics Platform"/>
            <consortium name="The Broad Institute Genome Sequencing Center for Infectious Disease"/>
            <person name="Wu L."/>
            <person name="Ma J."/>
        </authorList>
    </citation>
    <scope>NUCLEOTIDE SEQUENCE [LARGE SCALE GENOMIC DNA]</scope>
    <source>
        <strain evidence="13 14">JCM 14901</strain>
    </source>
</reference>
<organism evidence="13 14">
    <name type="scientific">Microbacterium deminutum</name>
    <dbReference type="NCBI Taxonomy" id="344164"/>
    <lineage>
        <taxon>Bacteria</taxon>
        <taxon>Bacillati</taxon>
        <taxon>Actinomycetota</taxon>
        <taxon>Actinomycetes</taxon>
        <taxon>Micrococcales</taxon>
        <taxon>Microbacteriaceae</taxon>
        <taxon>Microbacterium</taxon>
    </lineage>
</organism>
<evidence type="ECO:0000256" key="10">
    <source>
        <dbReference type="ARBA" id="ARBA00030169"/>
    </source>
</evidence>
<comment type="similarity">
    <text evidence="3">Belongs to the class II aldolase/RraA-like family.</text>
</comment>
<dbReference type="Pfam" id="PF03737">
    <property type="entry name" value="RraA-like"/>
    <property type="match status" value="1"/>
</dbReference>
<evidence type="ECO:0000256" key="2">
    <source>
        <dbReference type="ARBA" id="ARBA00001968"/>
    </source>
</evidence>
<comment type="cofactor">
    <cofactor evidence="2">
        <name>a divalent metal cation</name>
        <dbReference type="ChEBI" id="CHEBI:60240"/>
    </cofactor>
</comment>
<evidence type="ECO:0000256" key="11">
    <source>
        <dbReference type="ARBA" id="ARBA00032305"/>
    </source>
</evidence>
<evidence type="ECO:0000256" key="4">
    <source>
        <dbReference type="ARBA" id="ARBA00011233"/>
    </source>
</evidence>
<evidence type="ECO:0000256" key="9">
    <source>
        <dbReference type="ARBA" id="ARBA00029596"/>
    </source>
</evidence>
<comment type="subunit">
    <text evidence="4">Homotrimer.</text>
</comment>
<dbReference type="Proteomes" id="UP001499933">
    <property type="component" value="Unassembled WGS sequence"/>
</dbReference>
<name>A0ABN2R5U5_9MICO</name>
<protein>
    <recommendedName>
        <fullName evidence="7">Putative 4-hydroxy-4-methyl-2-oxoglutarate aldolase</fullName>
        <ecNumber evidence="6">4.1.1.112</ecNumber>
        <ecNumber evidence="5">4.1.3.17</ecNumber>
    </recommendedName>
    <alternativeName>
        <fullName evidence="11">Oxaloacetate decarboxylase</fullName>
    </alternativeName>
    <alternativeName>
        <fullName evidence="9">Regulator of ribonuclease activity homolog</fullName>
    </alternativeName>
    <alternativeName>
        <fullName evidence="10">RraA-like protein</fullName>
    </alternativeName>
</protein>
<keyword evidence="14" id="KW-1185">Reference proteome</keyword>
<evidence type="ECO:0000256" key="8">
    <source>
        <dbReference type="ARBA" id="ARBA00025046"/>
    </source>
</evidence>
<dbReference type="EMBL" id="BAAAOG010000006">
    <property type="protein sequence ID" value="GAA1963901.1"/>
    <property type="molecule type" value="Genomic_DNA"/>
</dbReference>
<evidence type="ECO:0000256" key="1">
    <source>
        <dbReference type="ARBA" id="ARBA00001342"/>
    </source>
</evidence>
<evidence type="ECO:0000256" key="5">
    <source>
        <dbReference type="ARBA" id="ARBA00012213"/>
    </source>
</evidence>
<dbReference type="PANTHER" id="PTHR33254">
    <property type="entry name" value="4-HYDROXY-4-METHYL-2-OXOGLUTARATE ALDOLASE 3-RELATED"/>
    <property type="match status" value="1"/>
</dbReference>
<sequence>MRTATRTDAELFELVNTRLYTAVIGDILDQLGRPTQFLPPQIRPLVPTMRLAGRAMPALVADVHGPQAKPFGLLTEALDQLEPGEVWLAPRTSNLAAMWGEILTATAQSRGAVGAVVDGYHRDTVKVLGQNFPVFSHGNYAQDSSIRTIVHDYRTPVTMGGVRVAPGDLVVGDIDGVLVIPRDVEDEVIERALAKASTENVVRQAIEAGMSATDAFAAYGVL</sequence>
<dbReference type="EC" id="4.1.3.17" evidence="5"/>
<evidence type="ECO:0000313" key="13">
    <source>
        <dbReference type="EMBL" id="GAA1963901.1"/>
    </source>
</evidence>
<comment type="function">
    <text evidence="8">Catalyzes the aldol cleavage of 4-hydroxy-4-methyl-2-oxoglutarate (HMG) into 2 molecules of pyruvate. Also contains a secondary oxaloacetate (OAA) decarboxylase activity due to the common pyruvate enolate transition state formed following C-C bond cleavage in the retro-aldol and decarboxylation reactions.</text>
</comment>
<dbReference type="CDD" id="cd16841">
    <property type="entry name" value="RraA_family"/>
    <property type="match status" value="1"/>
</dbReference>
<dbReference type="Gene3D" id="3.50.30.40">
    <property type="entry name" value="Ribonuclease E inhibitor RraA/RraA-like"/>
    <property type="match status" value="1"/>
</dbReference>
<dbReference type="PANTHER" id="PTHR33254:SF4">
    <property type="entry name" value="4-HYDROXY-4-METHYL-2-OXOGLUTARATE ALDOLASE 3-RELATED"/>
    <property type="match status" value="1"/>
</dbReference>
<evidence type="ECO:0000256" key="7">
    <source>
        <dbReference type="ARBA" id="ARBA00016549"/>
    </source>
</evidence>
<gene>
    <name evidence="13" type="ORF">GCM10009776_28330</name>
</gene>
<evidence type="ECO:0000313" key="14">
    <source>
        <dbReference type="Proteomes" id="UP001499933"/>
    </source>
</evidence>
<dbReference type="RefSeq" id="WP_344095733.1">
    <property type="nucleotide sequence ID" value="NZ_BAAAOG010000006.1"/>
</dbReference>
<comment type="catalytic activity">
    <reaction evidence="1">
        <text>4-hydroxy-4-methyl-2-oxoglutarate = 2 pyruvate</text>
        <dbReference type="Rhea" id="RHEA:22748"/>
        <dbReference type="ChEBI" id="CHEBI:15361"/>
        <dbReference type="ChEBI" id="CHEBI:58276"/>
        <dbReference type="EC" id="4.1.3.17"/>
    </reaction>
</comment>
<evidence type="ECO:0000256" key="6">
    <source>
        <dbReference type="ARBA" id="ARBA00012947"/>
    </source>
</evidence>
<evidence type="ECO:0000256" key="12">
    <source>
        <dbReference type="ARBA" id="ARBA00047973"/>
    </source>
</evidence>
<dbReference type="InterPro" id="IPR036704">
    <property type="entry name" value="RraA/RraA-like_sf"/>
</dbReference>